<protein>
    <submittedName>
        <fullName evidence="2">Uncharacterized protein</fullName>
    </submittedName>
</protein>
<reference evidence="2 3" key="1">
    <citation type="submission" date="2023-02" db="EMBL/GenBank/DDBJ databases">
        <title>LHISI_Scaffold_Assembly.</title>
        <authorList>
            <person name="Stuart O.P."/>
            <person name="Cleave R."/>
            <person name="Magrath M.J.L."/>
            <person name="Mikheyev A.S."/>
        </authorList>
    </citation>
    <scope>NUCLEOTIDE SEQUENCE [LARGE SCALE GENOMIC DNA]</scope>
    <source>
        <strain evidence="2">Daus_M_001</strain>
        <tissue evidence="2">Leg muscle</tissue>
    </source>
</reference>
<keyword evidence="1" id="KW-0732">Signal</keyword>
<feature type="signal peptide" evidence="1">
    <location>
        <begin position="1"/>
        <end position="18"/>
    </location>
</feature>
<name>A0ABQ9H3L4_9NEOP</name>
<evidence type="ECO:0000256" key="1">
    <source>
        <dbReference type="SAM" id="SignalP"/>
    </source>
</evidence>
<sequence>MPLDGIAFWLTWLAISRSLNMKLLNILTKIDCPYPLLWETLFCDLGSKFIPKYLGPFVISKFLGHNAVLLSVPGGTC</sequence>
<organism evidence="2 3">
    <name type="scientific">Dryococelus australis</name>
    <dbReference type="NCBI Taxonomy" id="614101"/>
    <lineage>
        <taxon>Eukaryota</taxon>
        <taxon>Metazoa</taxon>
        <taxon>Ecdysozoa</taxon>
        <taxon>Arthropoda</taxon>
        <taxon>Hexapoda</taxon>
        <taxon>Insecta</taxon>
        <taxon>Pterygota</taxon>
        <taxon>Neoptera</taxon>
        <taxon>Polyneoptera</taxon>
        <taxon>Phasmatodea</taxon>
        <taxon>Verophasmatodea</taxon>
        <taxon>Anareolatae</taxon>
        <taxon>Phasmatidae</taxon>
        <taxon>Eurycanthinae</taxon>
        <taxon>Dryococelus</taxon>
    </lineage>
</organism>
<dbReference type="EMBL" id="JARBHB010000007">
    <property type="protein sequence ID" value="KAJ8878884.1"/>
    <property type="molecule type" value="Genomic_DNA"/>
</dbReference>
<comment type="caution">
    <text evidence="2">The sequence shown here is derived from an EMBL/GenBank/DDBJ whole genome shotgun (WGS) entry which is preliminary data.</text>
</comment>
<gene>
    <name evidence="2" type="ORF">PR048_019483</name>
</gene>
<feature type="chain" id="PRO_5046737495" evidence="1">
    <location>
        <begin position="19"/>
        <end position="77"/>
    </location>
</feature>
<accession>A0ABQ9H3L4</accession>
<evidence type="ECO:0000313" key="2">
    <source>
        <dbReference type="EMBL" id="KAJ8878884.1"/>
    </source>
</evidence>
<dbReference type="Proteomes" id="UP001159363">
    <property type="component" value="Chromosome 6"/>
</dbReference>
<keyword evidence="3" id="KW-1185">Reference proteome</keyword>
<proteinExistence type="predicted"/>
<evidence type="ECO:0000313" key="3">
    <source>
        <dbReference type="Proteomes" id="UP001159363"/>
    </source>
</evidence>
<feature type="non-terminal residue" evidence="2">
    <location>
        <position position="77"/>
    </location>
</feature>